<protein>
    <submittedName>
        <fullName evidence="3">Uncharacterized conserved protein, DUF302 family</fullName>
    </submittedName>
</protein>
<keyword evidence="1" id="KW-0732">Signal</keyword>
<dbReference type="InterPro" id="IPR035923">
    <property type="entry name" value="TT1751-like_sf"/>
</dbReference>
<evidence type="ECO:0000256" key="1">
    <source>
        <dbReference type="SAM" id="SignalP"/>
    </source>
</evidence>
<dbReference type="Gene3D" id="3.30.310.70">
    <property type="entry name" value="TT1751-like domain"/>
    <property type="match status" value="1"/>
</dbReference>
<dbReference type="Pfam" id="PF03625">
    <property type="entry name" value="DUF302"/>
    <property type="match status" value="1"/>
</dbReference>
<dbReference type="OrthoDB" id="9799367at2"/>
<accession>A0A1N6G317</accession>
<feature type="chain" id="PRO_5013065664" evidence="1">
    <location>
        <begin position="20"/>
        <end position="149"/>
    </location>
</feature>
<proteinExistence type="predicted"/>
<feature type="signal peptide" evidence="1">
    <location>
        <begin position="1"/>
        <end position="19"/>
    </location>
</feature>
<dbReference type="RefSeq" id="WP_074256214.1">
    <property type="nucleotide sequence ID" value="NZ_FSRL01000001.1"/>
</dbReference>
<evidence type="ECO:0000313" key="4">
    <source>
        <dbReference type="Proteomes" id="UP000184932"/>
    </source>
</evidence>
<evidence type="ECO:0000313" key="3">
    <source>
        <dbReference type="EMBL" id="SIO01890.1"/>
    </source>
</evidence>
<dbReference type="AlphaFoldDB" id="A0A1N6G317"/>
<organism evidence="3 4">
    <name type="scientific">Vannielia litorea</name>
    <dbReference type="NCBI Taxonomy" id="1217970"/>
    <lineage>
        <taxon>Bacteria</taxon>
        <taxon>Pseudomonadati</taxon>
        <taxon>Pseudomonadota</taxon>
        <taxon>Alphaproteobacteria</taxon>
        <taxon>Rhodobacterales</taxon>
        <taxon>Paracoccaceae</taxon>
        <taxon>Vannielia</taxon>
    </lineage>
</organism>
<keyword evidence="4" id="KW-1185">Reference proteome</keyword>
<evidence type="ECO:0000259" key="2">
    <source>
        <dbReference type="Pfam" id="PF03625"/>
    </source>
</evidence>
<dbReference type="SUPFAM" id="SSF103247">
    <property type="entry name" value="TT1751-like"/>
    <property type="match status" value="1"/>
</dbReference>
<dbReference type="InterPro" id="IPR005180">
    <property type="entry name" value="DUF302"/>
</dbReference>
<dbReference type="STRING" id="1217970.SAMN05444002_2161"/>
<dbReference type="CDD" id="cd14797">
    <property type="entry name" value="DUF302"/>
    <property type="match status" value="1"/>
</dbReference>
<sequence length="149" mass="15140">MKRTIAALALTLAAAPALADDDIINVEATGSVAEVADRLVASIEGAGATVFARVDHAAGARGAGMELAPMELVIFGNPKLGTPAIQTSPMAGLVLPMKVLVWQDAEGVVTLSYQDPEEMLDEVGVDDDLEAIGQMEGALKKLTGAAAGG</sequence>
<reference evidence="4" key="1">
    <citation type="submission" date="2016-11" db="EMBL/GenBank/DDBJ databases">
        <authorList>
            <person name="Varghese N."/>
            <person name="Submissions S."/>
        </authorList>
    </citation>
    <scope>NUCLEOTIDE SEQUENCE [LARGE SCALE GENOMIC DNA]</scope>
    <source>
        <strain evidence="4">DSM 29440</strain>
    </source>
</reference>
<dbReference type="EMBL" id="FSRL01000001">
    <property type="protein sequence ID" value="SIO01890.1"/>
    <property type="molecule type" value="Genomic_DNA"/>
</dbReference>
<dbReference type="PANTHER" id="PTHR38342">
    <property type="entry name" value="SLR5037 PROTEIN"/>
    <property type="match status" value="1"/>
</dbReference>
<gene>
    <name evidence="3" type="ORF">SAMN05444002_2161</name>
</gene>
<name>A0A1N6G317_9RHOB</name>
<dbReference type="PANTHER" id="PTHR38342:SF2">
    <property type="entry name" value="INNER MEMBRANE OR EXPORTED"/>
    <property type="match status" value="1"/>
</dbReference>
<feature type="domain" description="DUF302" evidence="2">
    <location>
        <begin position="54"/>
        <end position="116"/>
    </location>
</feature>
<dbReference type="Proteomes" id="UP000184932">
    <property type="component" value="Unassembled WGS sequence"/>
</dbReference>